<dbReference type="AlphaFoldDB" id="A0A381WFA3"/>
<dbReference type="SUPFAM" id="SSF51197">
    <property type="entry name" value="Clavaminate synthase-like"/>
    <property type="match status" value="1"/>
</dbReference>
<protein>
    <recommendedName>
        <fullName evidence="2">Phytanoyl-CoA dioxygenase</fullName>
    </recommendedName>
</protein>
<dbReference type="EMBL" id="UINC01011503">
    <property type="protein sequence ID" value="SVA50738.1"/>
    <property type="molecule type" value="Genomic_DNA"/>
</dbReference>
<sequence length="268" mass="30412">VTVISTIADPVPMTDEQKFIFDLKGWILLPGVLEPELIEACQEHLHKLKHEPDLLPKHERYSLAGPAQGLIDHPAIVGVLREIIAPDPGPDSYGFRCENSFAMYRTAGQSGSPPHCGPIVGPLAYRVLNGRIWSGLTRVVWELTEVQEGQGGTPIMSGSHKVNFPVPEDYRQFDPWLYESYSCPPGSVLIFSESCWHYGLEWKDTNRDRQAIFNCYNSYLAQWHKANLPTEVIDQMPPKRQTTFRGVWGHNFHQGQHNDYYSQDNQAL</sequence>
<name>A0A381WFA3_9ZZZZ</name>
<proteinExistence type="predicted"/>
<evidence type="ECO:0000313" key="1">
    <source>
        <dbReference type="EMBL" id="SVA50738.1"/>
    </source>
</evidence>
<feature type="non-terminal residue" evidence="1">
    <location>
        <position position="1"/>
    </location>
</feature>
<accession>A0A381WFA3</accession>
<gene>
    <name evidence="1" type="ORF">METZ01_LOCUS103592</name>
</gene>
<reference evidence="1" key="1">
    <citation type="submission" date="2018-05" db="EMBL/GenBank/DDBJ databases">
        <authorList>
            <person name="Lanie J.A."/>
            <person name="Ng W.-L."/>
            <person name="Kazmierczak K.M."/>
            <person name="Andrzejewski T.M."/>
            <person name="Davidsen T.M."/>
            <person name="Wayne K.J."/>
            <person name="Tettelin H."/>
            <person name="Glass J.I."/>
            <person name="Rusch D."/>
            <person name="Podicherti R."/>
            <person name="Tsui H.-C.T."/>
            <person name="Winkler M.E."/>
        </authorList>
    </citation>
    <scope>NUCLEOTIDE SEQUENCE</scope>
</reference>
<organism evidence="1">
    <name type="scientific">marine metagenome</name>
    <dbReference type="NCBI Taxonomy" id="408172"/>
    <lineage>
        <taxon>unclassified sequences</taxon>
        <taxon>metagenomes</taxon>
        <taxon>ecological metagenomes</taxon>
    </lineage>
</organism>
<evidence type="ECO:0008006" key="2">
    <source>
        <dbReference type="Google" id="ProtNLM"/>
    </source>
</evidence>
<dbReference type="Gene3D" id="2.60.120.620">
    <property type="entry name" value="q2cbj1_9rhob like domain"/>
    <property type="match status" value="1"/>
</dbReference>